<dbReference type="RefSeq" id="WP_190967986.1">
    <property type="nucleotide sequence ID" value="NZ_JACJTB010000013.1"/>
</dbReference>
<dbReference type="InterPro" id="IPR022118">
    <property type="entry name" value="Peptidase_C70_AvrRpt2"/>
</dbReference>
<evidence type="ECO:0000313" key="1">
    <source>
        <dbReference type="EMBL" id="MBD2595167.1"/>
    </source>
</evidence>
<dbReference type="Pfam" id="PF12385">
    <property type="entry name" value="Peptidase_C70"/>
    <property type="match status" value="1"/>
</dbReference>
<dbReference type="EMBL" id="JACJTB010000013">
    <property type="protein sequence ID" value="MBD2595167.1"/>
    <property type="molecule type" value="Genomic_DNA"/>
</dbReference>
<proteinExistence type="predicted"/>
<reference evidence="1 2" key="1">
    <citation type="journal article" date="2020" name="ISME J.">
        <title>Comparative genomics reveals insights into cyanobacterial evolution and habitat adaptation.</title>
        <authorList>
            <person name="Chen M.Y."/>
            <person name="Teng W.K."/>
            <person name="Zhao L."/>
            <person name="Hu C.X."/>
            <person name="Zhou Y.K."/>
            <person name="Han B.P."/>
            <person name="Song L.R."/>
            <person name="Shu W.S."/>
        </authorList>
    </citation>
    <scope>NUCLEOTIDE SEQUENCE [LARGE SCALE GENOMIC DNA]</scope>
    <source>
        <strain evidence="1 2">FACHB-130</strain>
    </source>
</reference>
<gene>
    <name evidence="1" type="ORF">H6G74_12610</name>
</gene>
<evidence type="ECO:0008006" key="3">
    <source>
        <dbReference type="Google" id="ProtNLM"/>
    </source>
</evidence>
<name>A0ABR8FY26_9NOSO</name>
<keyword evidence="2" id="KW-1185">Reference proteome</keyword>
<dbReference type="Proteomes" id="UP000603457">
    <property type="component" value="Unassembled WGS sequence"/>
</dbReference>
<evidence type="ECO:0000313" key="2">
    <source>
        <dbReference type="Proteomes" id="UP000603457"/>
    </source>
</evidence>
<organism evidence="1 2">
    <name type="scientific">Nostoc spongiaeforme FACHB-130</name>
    <dbReference type="NCBI Taxonomy" id="1357510"/>
    <lineage>
        <taxon>Bacteria</taxon>
        <taxon>Bacillati</taxon>
        <taxon>Cyanobacteriota</taxon>
        <taxon>Cyanophyceae</taxon>
        <taxon>Nostocales</taxon>
        <taxon>Nostocaceae</taxon>
        <taxon>Nostoc</taxon>
    </lineage>
</organism>
<comment type="caution">
    <text evidence="1">The sequence shown here is derived from an EMBL/GenBank/DDBJ whole genome shotgun (WGS) entry which is preliminary data.</text>
</comment>
<accession>A0ABR8FY26</accession>
<protein>
    <recommendedName>
        <fullName evidence="3">Peptidase C39-like domain-containing protein</fullName>
    </recommendedName>
</protein>
<sequence length="370" mass="41763">MGTGVQAVVAQVAPLAIKLLAEAAMDLLNETSIFQRKPILKNYPEDYGQEIDTSTAKYVRNQFSDTYGYFYDGMVSQPDDGVKPKAASAEIIVWNPSKHEAGDIEGYLKKIFQFSIDEGDAIKIGNNLASLFQERFKQVDLTTWSPFNKRYNMSDNLTVDIFAVTAAGSDENNNPMGIVQYCFVAYKEKSSLRVKERYEIPTNLLTRHILDVQWSGQDQSQWCWAACIQMATAFYNTAALQQYEIVNYVLVRSDCGNNPTSGWCNTAIPLYQCVPAYQHYQLTCTQPLGQAANFYYLQNCLNQNHLVEIKLNWTAGGGHVALVIGFDTNIDPNPVLYVNDPWYGRVSGHYDWILNGYGLGHWVDCMTIYD</sequence>